<comment type="subunit">
    <text evidence="11">This enzyme consists of two polypeptide chains, which are synthesized in precursor form from a single polypeptide.</text>
</comment>
<feature type="binding site" evidence="10">
    <location>
        <position position="92"/>
    </location>
    <ligand>
        <name>L-glutamate</name>
        <dbReference type="ChEBI" id="CHEBI:29985"/>
    </ligand>
</feature>
<dbReference type="EC" id="3.4.19.13" evidence="11"/>
<keyword evidence="7 11" id="KW-0012">Acyltransferase</keyword>
<comment type="catalytic activity">
    <reaction evidence="1 11">
        <text>an S-substituted glutathione + H2O = an S-substituted L-cysteinylglycine + L-glutamate</text>
        <dbReference type="Rhea" id="RHEA:59468"/>
        <dbReference type="ChEBI" id="CHEBI:15377"/>
        <dbReference type="ChEBI" id="CHEBI:29985"/>
        <dbReference type="ChEBI" id="CHEBI:90779"/>
        <dbReference type="ChEBI" id="CHEBI:143103"/>
        <dbReference type="EC" id="3.4.19.13"/>
    </reaction>
</comment>
<comment type="caution">
    <text evidence="13">The sequence shown here is derived from an EMBL/GenBank/DDBJ whole genome shotgun (WGS) entry which is preliminary data.</text>
</comment>
<keyword evidence="5 11" id="KW-0378">Hydrolase</keyword>
<dbReference type="SUPFAM" id="SSF56235">
    <property type="entry name" value="N-terminal nucleophile aminohydrolases (Ntn hydrolases)"/>
    <property type="match status" value="1"/>
</dbReference>
<evidence type="ECO:0000256" key="1">
    <source>
        <dbReference type="ARBA" id="ARBA00001049"/>
    </source>
</evidence>
<feature type="binding site" evidence="10">
    <location>
        <position position="460"/>
    </location>
    <ligand>
        <name>L-glutamate</name>
        <dbReference type="ChEBI" id="CHEBI:29985"/>
    </ligand>
</feature>
<evidence type="ECO:0000256" key="9">
    <source>
        <dbReference type="PIRSR" id="PIRSR600101-1"/>
    </source>
</evidence>
<dbReference type="InterPro" id="IPR043138">
    <property type="entry name" value="GGT_lsub"/>
</dbReference>
<dbReference type="AlphaFoldDB" id="A0A4Y8L1Q1"/>
<name>A0A4Y8L1Q1_9BACT</name>
<evidence type="ECO:0000256" key="6">
    <source>
        <dbReference type="ARBA" id="ARBA00023145"/>
    </source>
</evidence>
<dbReference type="NCBIfam" id="TIGR00066">
    <property type="entry name" value="g_glut_trans"/>
    <property type="match status" value="1"/>
</dbReference>
<accession>A0A4Y8L1Q1</accession>
<comment type="catalytic activity">
    <reaction evidence="2 11">
        <text>glutathione + H2O = L-cysteinylglycine + L-glutamate</text>
        <dbReference type="Rhea" id="RHEA:28807"/>
        <dbReference type="ChEBI" id="CHEBI:15377"/>
        <dbReference type="ChEBI" id="CHEBI:29985"/>
        <dbReference type="ChEBI" id="CHEBI:57925"/>
        <dbReference type="ChEBI" id="CHEBI:61694"/>
        <dbReference type="EC" id="3.4.19.13"/>
    </reaction>
</comment>
<dbReference type="STRING" id="1121485.GCA_000426485_01965"/>
<dbReference type="GO" id="GO:0006750">
    <property type="term" value="P:glutathione biosynthetic process"/>
    <property type="evidence" value="ECO:0007669"/>
    <property type="project" value="UniProtKB-KW"/>
</dbReference>
<dbReference type="Proteomes" id="UP000297861">
    <property type="component" value="Unassembled WGS sequence"/>
</dbReference>
<comment type="similarity">
    <text evidence="3 11">Belongs to the gamma-glutamyltransferase family.</text>
</comment>
<protein>
    <recommendedName>
        <fullName evidence="11">Glutathione hydrolase proenzyme</fullName>
        <ecNumber evidence="11">2.3.2.2</ecNumber>
        <ecNumber evidence="11">3.4.19.13</ecNumber>
    </recommendedName>
    <component>
        <recommendedName>
            <fullName evidence="11">Glutathione hydrolase large chain</fullName>
        </recommendedName>
    </component>
    <component>
        <recommendedName>
            <fullName evidence="11">Glutathione hydrolase small chain</fullName>
        </recommendedName>
    </component>
</protein>
<dbReference type="InterPro" id="IPR051792">
    <property type="entry name" value="GGT_bact"/>
</dbReference>
<feature type="active site" description="Nucleophile" evidence="9">
    <location>
        <position position="367"/>
    </location>
</feature>
<evidence type="ECO:0000256" key="7">
    <source>
        <dbReference type="ARBA" id="ARBA00023315"/>
    </source>
</evidence>
<comment type="catalytic activity">
    <reaction evidence="8 11">
        <text>an N-terminal (5-L-glutamyl)-[peptide] + an alpha-amino acid = 5-L-glutamyl amino acid + an N-terminal L-alpha-aminoacyl-[peptide]</text>
        <dbReference type="Rhea" id="RHEA:23904"/>
        <dbReference type="Rhea" id="RHEA-COMP:9780"/>
        <dbReference type="Rhea" id="RHEA-COMP:9795"/>
        <dbReference type="ChEBI" id="CHEBI:77644"/>
        <dbReference type="ChEBI" id="CHEBI:78597"/>
        <dbReference type="ChEBI" id="CHEBI:78599"/>
        <dbReference type="ChEBI" id="CHEBI:78608"/>
        <dbReference type="EC" id="2.3.2.2"/>
    </reaction>
</comment>
<evidence type="ECO:0000313" key="13">
    <source>
        <dbReference type="EMBL" id="TFD93723.1"/>
    </source>
</evidence>
<dbReference type="InterPro" id="IPR043137">
    <property type="entry name" value="GGT_ssub_C"/>
</dbReference>
<evidence type="ECO:0000256" key="8">
    <source>
        <dbReference type="ARBA" id="ARBA00047417"/>
    </source>
</evidence>
<dbReference type="Pfam" id="PF01019">
    <property type="entry name" value="G_glu_transpept"/>
    <property type="match status" value="1"/>
</dbReference>
<dbReference type="OrthoDB" id="9781342at2"/>
<comment type="PTM">
    <text evidence="11">Cleaved by autocatalysis into a large and a small subunit.</text>
</comment>
<keyword evidence="14" id="KW-1185">Reference proteome</keyword>
<dbReference type="EC" id="2.3.2.2" evidence="11"/>
<dbReference type="InterPro" id="IPR029055">
    <property type="entry name" value="Ntn_hydrolases_N"/>
</dbReference>
<sequence>MKINLLISSFILSLTLSAQSPALSPNGMVVSAHPLASEAGIEILKEGGNAIDAAVAVQFALAVVYPNAGNIGGGGFMVYRSTEGKTTALDYRETAPQKAHRDMYLDENGNAITDKSLYGGLAAGVPGTVAGMAEAHRKYGKLSWDKILAPAIKLAENGFGLTDMQVDELNKNKDYFIRYNSNGCAFVKDTEWSKGDILKQPDLAKTLKLITKKGSKGFYQGEVADMIIAEMKRSNGIISSDDLKNYKAIWRIPISADYKNYKVISMPPPSSGGIALITLLKTIEKYPVSQWGFQQDSTVQLIVEAERRAYADRAEYLGDPDFIKVPQKELLEANYIVRRMADINFAQATPSSEIKPIGFTPYESDQTTHYCIVDKDRNAVSVTTTLNGSYGSKVVVDGAGFLLNNEMDDFSVKPGVPNLYGLVGGEANSIAPNKRMLSSMTPTILEKEGKLYMVVGTPGGSTIITSVFQAIINNIEYGFDAQKSVSVPRFHHQWLPDEVQAEDGAITDEVRLRLESKGYKIVPRKPYGRVEAIIIKADGTLEGGADSRGDDAVAGY</sequence>
<evidence type="ECO:0000256" key="2">
    <source>
        <dbReference type="ARBA" id="ARBA00001089"/>
    </source>
</evidence>
<feature type="binding site" evidence="10">
    <location>
        <begin position="385"/>
        <end position="387"/>
    </location>
    <ligand>
        <name>L-glutamate</name>
        <dbReference type="ChEBI" id="CHEBI:29985"/>
    </ligand>
</feature>
<feature type="chain" id="PRO_5021406172" description="Glutathione hydrolase proenzyme" evidence="12">
    <location>
        <begin position="19"/>
        <end position="556"/>
    </location>
</feature>
<feature type="binding site" evidence="10">
    <location>
        <begin position="438"/>
        <end position="439"/>
    </location>
    <ligand>
        <name>L-glutamate</name>
        <dbReference type="ChEBI" id="CHEBI:29985"/>
    </ligand>
</feature>
<feature type="binding site" evidence="10">
    <location>
        <position position="409"/>
    </location>
    <ligand>
        <name>L-glutamate</name>
        <dbReference type="ChEBI" id="CHEBI:29985"/>
    </ligand>
</feature>
<dbReference type="PANTHER" id="PTHR43199:SF1">
    <property type="entry name" value="GLUTATHIONE HYDROLASE PROENZYME"/>
    <property type="match status" value="1"/>
</dbReference>
<evidence type="ECO:0000256" key="5">
    <source>
        <dbReference type="ARBA" id="ARBA00022801"/>
    </source>
</evidence>
<dbReference type="GO" id="GO:0103068">
    <property type="term" value="F:leukotriene C4 gamma-glutamyl transferase activity"/>
    <property type="evidence" value="ECO:0007669"/>
    <property type="project" value="UniProtKB-EC"/>
</dbReference>
<dbReference type="InterPro" id="IPR000101">
    <property type="entry name" value="GGT_peptidase"/>
</dbReference>
<evidence type="ECO:0000256" key="10">
    <source>
        <dbReference type="PIRSR" id="PIRSR600101-2"/>
    </source>
</evidence>
<keyword evidence="4 11" id="KW-0808">Transferase</keyword>
<reference evidence="13 14" key="1">
    <citation type="submission" date="2019-03" db="EMBL/GenBank/DDBJ databases">
        <title>San Antonio Military Medical Center submission to MRSN (WRAIR), pending publication.</title>
        <authorList>
            <person name="Blyth D.M."/>
            <person name="Mccarthy S.L."/>
            <person name="Schall S.E."/>
            <person name="Stam J.A."/>
            <person name="Ong A.C."/>
            <person name="Mcgann P.T."/>
        </authorList>
    </citation>
    <scope>NUCLEOTIDE SEQUENCE [LARGE SCALE GENOMIC DNA]</scope>
    <source>
        <strain evidence="13 14">MRSN571793</strain>
    </source>
</reference>
<dbReference type="RefSeq" id="WP_134437236.1">
    <property type="nucleotide sequence ID" value="NZ_SOML01000012.1"/>
</dbReference>
<keyword evidence="6 11" id="KW-0865">Zymogen</keyword>
<evidence type="ECO:0000256" key="12">
    <source>
        <dbReference type="SAM" id="SignalP"/>
    </source>
</evidence>
<evidence type="ECO:0000256" key="3">
    <source>
        <dbReference type="ARBA" id="ARBA00009381"/>
    </source>
</evidence>
<organism evidence="13 14">
    <name type="scientific">Dysgonomonas capnocytophagoides</name>
    <dbReference type="NCBI Taxonomy" id="45254"/>
    <lineage>
        <taxon>Bacteria</taxon>
        <taxon>Pseudomonadati</taxon>
        <taxon>Bacteroidota</taxon>
        <taxon>Bacteroidia</taxon>
        <taxon>Bacteroidales</taxon>
        <taxon>Dysgonomonadaceae</taxon>
        <taxon>Dysgonomonas</taxon>
    </lineage>
</organism>
<feature type="signal peptide" evidence="12">
    <location>
        <begin position="1"/>
        <end position="18"/>
    </location>
</feature>
<dbReference type="PRINTS" id="PR01210">
    <property type="entry name" value="GGTRANSPTASE"/>
</dbReference>
<evidence type="ECO:0000256" key="11">
    <source>
        <dbReference type="RuleBase" id="RU368036"/>
    </source>
</evidence>
<dbReference type="Gene3D" id="1.10.246.130">
    <property type="match status" value="1"/>
</dbReference>
<proteinExistence type="inferred from homology"/>
<dbReference type="GO" id="GO:0036374">
    <property type="term" value="F:glutathione hydrolase activity"/>
    <property type="evidence" value="ECO:0007669"/>
    <property type="project" value="UniProtKB-UniRule"/>
</dbReference>
<evidence type="ECO:0000313" key="14">
    <source>
        <dbReference type="Proteomes" id="UP000297861"/>
    </source>
</evidence>
<dbReference type="GO" id="GO:0006751">
    <property type="term" value="P:glutathione catabolic process"/>
    <property type="evidence" value="ECO:0007669"/>
    <property type="project" value="UniProtKB-UniRule"/>
</dbReference>
<dbReference type="PANTHER" id="PTHR43199">
    <property type="entry name" value="GLUTATHIONE HYDROLASE"/>
    <property type="match status" value="1"/>
</dbReference>
<comment type="pathway">
    <text evidence="11">Sulfur metabolism; glutathione metabolism.</text>
</comment>
<evidence type="ECO:0000256" key="4">
    <source>
        <dbReference type="ARBA" id="ARBA00022679"/>
    </source>
</evidence>
<gene>
    <name evidence="13" type="primary">ggt</name>
    <name evidence="13" type="ORF">E2605_16340</name>
</gene>
<dbReference type="EMBL" id="SOML01000012">
    <property type="protein sequence ID" value="TFD93723.1"/>
    <property type="molecule type" value="Genomic_DNA"/>
</dbReference>
<keyword evidence="11" id="KW-0317">Glutathione biosynthesis</keyword>
<keyword evidence="12" id="KW-0732">Signal</keyword>
<dbReference type="Gene3D" id="3.60.20.40">
    <property type="match status" value="1"/>
</dbReference>
<dbReference type="UniPathway" id="UPA00204"/>